<feature type="domain" description="Glycosyl-hydrolase 97 C-terminal oligomerisation" evidence="5">
    <location>
        <begin position="561"/>
        <end position="656"/>
    </location>
</feature>
<evidence type="ECO:0000313" key="6">
    <source>
        <dbReference type="EMBL" id="KAA6337628.1"/>
    </source>
</evidence>
<dbReference type="Pfam" id="PF10566">
    <property type="entry name" value="Glyco_hydro_97"/>
    <property type="match status" value="1"/>
</dbReference>
<dbReference type="EC" id="3.2.1.22" evidence="6"/>
<dbReference type="EMBL" id="SNRY01000683">
    <property type="protein sequence ID" value="KAA6337628.1"/>
    <property type="molecule type" value="Genomic_DNA"/>
</dbReference>
<dbReference type="InterPro" id="IPR029486">
    <property type="entry name" value="GH97_N"/>
</dbReference>
<dbReference type="PANTHER" id="PTHR35803">
    <property type="entry name" value="GLUCAN 1,4-ALPHA-GLUCOSIDASE SUSB-RELATED"/>
    <property type="match status" value="1"/>
</dbReference>
<dbReference type="InterPro" id="IPR019563">
    <property type="entry name" value="GH97_catalytic"/>
</dbReference>
<protein>
    <submittedName>
        <fullName evidence="6">Alpha-glucosidase</fullName>
        <ecNumber evidence="6">3.2.1.22</ecNumber>
    </submittedName>
</protein>
<dbReference type="InterPro" id="IPR052720">
    <property type="entry name" value="Glycosyl_hydrolase_97"/>
</dbReference>
<dbReference type="Gene3D" id="3.20.20.70">
    <property type="entry name" value="Aldolase class I"/>
    <property type="match status" value="1"/>
</dbReference>
<feature type="domain" description="Glycosyl-hydrolase 97 N-terminal" evidence="4">
    <location>
        <begin position="31"/>
        <end position="293"/>
    </location>
</feature>
<dbReference type="GO" id="GO:0030246">
    <property type="term" value="F:carbohydrate binding"/>
    <property type="evidence" value="ECO:0007669"/>
    <property type="project" value="InterPro"/>
</dbReference>
<evidence type="ECO:0000256" key="2">
    <source>
        <dbReference type="ARBA" id="ARBA00023295"/>
    </source>
</evidence>
<dbReference type="InterPro" id="IPR029483">
    <property type="entry name" value="GH97_C"/>
</dbReference>
<dbReference type="PANTHER" id="PTHR35803:SF2">
    <property type="entry name" value="RETAINING ALPHA-GALACTOSIDASE"/>
    <property type="match status" value="1"/>
</dbReference>
<evidence type="ECO:0000256" key="1">
    <source>
        <dbReference type="ARBA" id="ARBA00022801"/>
    </source>
</evidence>
<dbReference type="InterPro" id="IPR017853">
    <property type="entry name" value="GH"/>
</dbReference>
<proteinExistence type="predicted"/>
<dbReference type="Gene3D" id="2.70.98.10">
    <property type="match status" value="1"/>
</dbReference>
<keyword evidence="1 6" id="KW-0378">Hydrolase</keyword>
<organism evidence="6">
    <name type="scientific">termite gut metagenome</name>
    <dbReference type="NCBI Taxonomy" id="433724"/>
    <lineage>
        <taxon>unclassified sequences</taxon>
        <taxon>metagenomes</taxon>
        <taxon>organismal metagenomes</taxon>
    </lineage>
</organism>
<dbReference type="InterPro" id="IPR014718">
    <property type="entry name" value="GH-type_carb-bd"/>
</dbReference>
<name>A0A5J4RVQ8_9ZZZZ</name>
<sequence length="660" mass="74798">MKRINLIFLTVFAINSCLCAWGEIKGEDVVLKSPNGELNITFRTTEKDKLVYEVGYRNKLLIEPSAMGLELQNSGTLGDNVRIIKSSFSEGEDHYGLITGRTNTVQEKYNALVLETMGQTDNEFRMNVEVRAYDDAVAFRYLVPEQRVLTEYRLTSEKTEFQLVKDVVSYALVLPNFRSGYESEFYKVPLSALANQGGVSSKYILGLPLLMDVPGVGWAVITEADLEDNAAMYLCNTTGSWTGHRLDAVIAPSLTDTEVAVTSKLPHKTAWRVIMVASEPGRFIESNTITNLNPECRIADTSWITSGKSAWDWWNSSLNKDGVNAYTTETMKYYVDFAADSGLEFMTIDAGWSGSDITKCRDNVNVPEVVAYAKSKGVKVFIWLYAKYVWNQMEEAFPLYEKWGVSGMKIDFIERDDQAGINFYYKVAEKAAKHKLLVDFHGSTKPWGLQRTYPNVMGYESIIGMEQSKAGMRDNPENRLVIPFTRMLGGLTDYTPGGFNNVTREEFVPRMDARPMVMGTRAHHLAIYVVYESPFQMVSDWPEAYRNDPSFEFIKKVPAASWEKTKVLNGYPGEYITVARKKGDDWYLGAMTNWEKRDYEISLNFLENGNYMAEIYADTPDADKYPKKINIRTMKVNSNSKLKIQMVSAGGLAVHFRRIK</sequence>
<reference evidence="6" key="1">
    <citation type="submission" date="2019-03" db="EMBL/GenBank/DDBJ databases">
        <title>Single cell metagenomics reveals metabolic interactions within the superorganism composed of flagellate Streblomastix strix and complex community of Bacteroidetes bacteria on its surface.</title>
        <authorList>
            <person name="Treitli S.C."/>
            <person name="Kolisko M."/>
            <person name="Husnik F."/>
            <person name="Keeling P."/>
            <person name="Hampl V."/>
        </authorList>
    </citation>
    <scope>NUCLEOTIDE SEQUENCE</scope>
    <source>
        <strain evidence="6">STM</strain>
    </source>
</reference>
<comment type="caution">
    <text evidence="6">The sequence shown here is derived from an EMBL/GenBank/DDBJ whole genome shotgun (WGS) entry which is preliminary data.</text>
</comment>
<keyword evidence="2 6" id="KW-0326">Glycosidase</keyword>
<feature type="domain" description="Glycosyl-hydrolase 97 catalytic" evidence="3">
    <location>
        <begin position="313"/>
        <end position="461"/>
    </location>
</feature>
<evidence type="ECO:0000259" key="5">
    <source>
        <dbReference type="Pfam" id="PF14509"/>
    </source>
</evidence>
<evidence type="ECO:0000259" key="4">
    <source>
        <dbReference type="Pfam" id="PF14508"/>
    </source>
</evidence>
<dbReference type="Pfam" id="PF14509">
    <property type="entry name" value="GH97_C"/>
    <property type="match status" value="1"/>
</dbReference>
<dbReference type="SUPFAM" id="SSF51445">
    <property type="entry name" value="(Trans)glycosidases"/>
    <property type="match status" value="1"/>
</dbReference>
<dbReference type="GO" id="GO:0004557">
    <property type="term" value="F:alpha-galactosidase activity"/>
    <property type="evidence" value="ECO:0007669"/>
    <property type="project" value="UniProtKB-EC"/>
</dbReference>
<dbReference type="AlphaFoldDB" id="A0A5J4RVQ8"/>
<accession>A0A5J4RVQ8</accession>
<evidence type="ECO:0000259" key="3">
    <source>
        <dbReference type="Pfam" id="PF10566"/>
    </source>
</evidence>
<dbReference type="InterPro" id="IPR013785">
    <property type="entry name" value="Aldolase_TIM"/>
</dbReference>
<dbReference type="Pfam" id="PF14508">
    <property type="entry name" value="GH97_N"/>
    <property type="match status" value="1"/>
</dbReference>
<gene>
    <name evidence="6" type="ORF">EZS27_014305</name>
</gene>
<dbReference type="Gene3D" id="2.60.40.1180">
    <property type="entry name" value="Golgi alpha-mannosidase II"/>
    <property type="match status" value="1"/>
</dbReference>
<dbReference type="InterPro" id="IPR013780">
    <property type="entry name" value="Glyco_hydro_b"/>
</dbReference>